<feature type="region of interest" description="Disordered" evidence="1">
    <location>
        <begin position="1"/>
        <end position="41"/>
    </location>
</feature>
<feature type="compositionally biased region" description="Low complexity" evidence="1">
    <location>
        <begin position="597"/>
        <end position="614"/>
    </location>
</feature>
<feature type="region of interest" description="Disordered" evidence="1">
    <location>
        <begin position="423"/>
        <end position="511"/>
    </location>
</feature>
<feature type="compositionally biased region" description="Polar residues" evidence="1">
    <location>
        <begin position="460"/>
        <end position="475"/>
    </location>
</feature>
<gene>
    <name evidence="2" type="ORF">C8Q71DRAFT_507318</name>
</gene>
<feature type="compositionally biased region" description="Low complexity" evidence="1">
    <location>
        <begin position="579"/>
        <end position="590"/>
    </location>
</feature>
<dbReference type="InterPro" id="IPR012933">
    <property type="entry name" value="HicA_mRNA_interferase"/>
</dbReference>
<feature type="region of interest" description="Disordered" evidence="1">
    <location>
        <begin position="559"/>
        <end position="792"/>
    </location>
</feature>
<feature type="compositionally biased region" description="Basic and acidic residues" evidence="1">
    <location>
        <begin position="777"/>
        <end position="792"/>
    </location>
</feature>
<dbReference type="EMBL" id="JADCUA010000006">
    <property type="protein sequence ID" value="KAH9839340.1"/>
    <property type="molecule type" value="Genomic_DNA"/>
</dbReference>
<sequence>MPVPQPKAPAKPPASSSTALVPTGPKEVFSKNAVRRDENGNKPLTARALVLRNGKHGAQGTGEIILMGKMSGREKLDLLAEDLIAQSKKAVAAPFRLEECLKIADSELAANLDEISNLQDPDLFQNKVLAEVRARADPGNDKHQAELLRNPNKIAQFVASRIHNAYMMASAWCLIGDFLRDFADAGVEDKSVKMKLQKDPELRTRYLILYDIVNIVAQAAQDNIGLLATSAPHYSQYFKKIDGGTSDEPGSFIFDWTELKSVHKSFIDSIIVELCLPQSPIPRQILLQILHEAIIESPREAKKFPQAVWDAMGDLSVLVKLQELIEAPIRGPEGEQWKKEPRQMPEEYENWVDAQLFSEQAFHYYDNFKDAINPLTKTRQKANLDKLWSIVNENYVAVCGKTADALWQVDNIRQITPQWHAVKAPKGKNAYDSDEDDMPKHNLVKRPGGKKKVPLAITMGDNSDSNGSMPSLQTVSDSSEEDVSDSDDSDYDDDDYDDESDESGYDTDEEDMMRDMLREAMDTAMATPDFFDSKTEASDFDALAEERKANPFLKLLGSLRGRMFSSSPAMKTATRTEPRQPFAGRPAGAPRQPPKMTVPKSTSAPSTAPKSTKTTVEEVEDEEDITAKDKKKKKKKPKKKKRKPTAEEGVAPATPNMEQLSLSTETPSTPAAPASPAPSATNGTPATPTSPSKAKKKPAAQKPASAKAPSFSSSTTTLPGISTASLPLGRTETAQSAHKYLKEEGLAGGKEKIKTRANHANLTPIPEKKKGYWSRFGRRDKTQETEEPLEKDKKGAKFSFFSKLSKKTATYMHQLLNTSEDEKKGLAPMKWEHFLKVMREMGFTYDPSTAGSSVRFDPPDPRDMPVTFHKPHPDPTLQPVMLKEFSKKLKERYGWSEEDFYKAVQ</sequence>
<comment type="caution">
    <text evidence="2">The sequence shown here is derived from an EMBL/GenBank/DDBJ whole genome shotgun (WGS) entry which is preliminary data.</text>
</comment>
<accession>A0ABQ8KM39</accession>
<feature type="compositionally biased region" description="Low complexity" evidence="1">
    <location>
        <begin position="663"/>
        <end position="692"/>
    </location>
</feature>
<feature type="compositionally biased region" description="Basic residues" evidence="1">
    <location>
        <begin position="442"/>
        <end position="453"/>
    </location>
</feature>
<dbReference type="RefSeq" id="XP_047781095.1">
    <property type="nucleotide sequence ID" value="XM_047919026.1"/>
</dbReference>
<organism evidence="2 3">
    <name type="scientific">Rhodofomes roseus</name>
    <dbReference type="NCBI Taxonomy" id="34475"/>
    <lineage>
        <taxon>Eukaryota</taxon>
        <taxon>Fungi</taxon>
        <taxon>Dikarya</taxon>
        <taxon>Basidiomycota</taxon>
        <taxon>Agaricomycotina</taxon>
        <taxon>Agaricomycetes</taxon>
        <taxon>Polyporales</taxon>
        <taxon>Rhodofomes</taxon>
    </lineage>
</organism>
<name>A0ABQ8KM39_9APHY</name>
<feature type="compositionally biased region" description="Basic residues" evidence="1">
    <location>
        <begin position="629"/>
        <end position="643"/>
    </location>
</feature>
<dbReference type="GeneID" id="71999758"/>
<proteinExistence type="predicted"/>
<feature type="compositionally biased region" description="Acidic residues" evidence="1">
    <location>
        <begin position="478"/>
        <end position="511"/>
    </location>
</feature>
<evidence type="ECO:0000313" key="2">
    <source>
        <dbReference type="EMBL" id="KAH9839340.1"/>
    </source>
</evidence>
<feature type="compositionally biased region" description="Pro residues" evidence="1">
    <location>
        <begin position="1"/>
        <end position="12"/>
    </location>
</feature>
<reference evidence="2 3" key="1">
    <citation type="journal article" date="2021" name="Environ. Microbiol.">
        <title>Gene family expansions and transcriptome signatures uncover fungal adaptations to wood decay.</title>
        <authorList>
            <person name="Hage H."/>
            <person name="Miyauchi S."/>
            <person name="Viragh M."/>
            <person name="Drula E."/>
            <person name="Min B."/>
            <person name="Chaduli D."/>
            <person name="Navarro D."/>
            <person name="Favel A."/>
            <person name="Norest M."/>
            <person name="Lesage-Meessen L."/>
            <person name="Balint B."/>
            <person name="Merenyi Z."/>
            <person name="de Eugenio L."/>
            <person name="Morin E."/>
            <person name="Martinez A.T."/>
            <person name="Baldrian P."/>
            <person name="Stursova M."/>
            <person name="Martinez M.J."/>
            <person name="Novotny C."/>
            <person name="Magnuson J.K."/>
            <person name="Spatafora J.W."/>
            <person name="Maurice S."/>
            <person name="Pangilinan J."/>
            <person name="Andreopoulos W."/>
            <person name="LaButti K."/>
            <person name="Hundley H."/>
            <person name="Na H."/>
            <person name="Kuo A."/>
            <person name="Barry K."/>
            <person name="Lipzen A."/>
            <person name="Henrissat B."/>
            <person name="Riley R."/>
            <person name="Ahrendt S."/>
            <person name="Nagy L.G."/>
            <person name="Grigoriev I.V."/>
            <person name="Martin F."/>
            <person name="Rosso M.N."/>
        </authorList>
    </citation>
    <scope>NUCLEOTIDE SEQUENCE [LARGE SCALE GENOMIC DNA]</scope>
    <source>
        <strain evidence="2 3">CIRM-BRFM 1785</strain>
    </source>
</reference>
<keyword evidence="3" id="KW-1185">Reference proteome</keyword>
<evidence type="ECO:0000313" key="3">
    <source>
        <dbReference type="Proteomes" id="UP000814176"/>
    </source>
</evidence>
<feature type="compositionally biased region" description="Low complexity" evidence="1">
    <location>
        <begin position="700"/>
        <end position="717"/>
    </location>
</feature>
<evidence type="ECO:0000256" key="1">
    <source>
        <dbReference type="SAM" id="MobiDB-lite"/>
    </source>
</evidence>
<protein>
    <submittedName>
        <fullName evidence="2">Uncharacterized protein</fullName>
    </submittedName>
</protein>
<dbReference type="Proteomes" id="UP000814176">
    <property type="component" value="Unassembled WGS sequence"/>
</dbReference>
<feature type="compositionally biased region" description="Basic and acidic residues" evidence="1">
    <location>
        <begin position="740"/>
        <end position="754"/>
    </location>
</feature>
<dbReference type="Pfam" id="PF07927">
    <property type="entry name" value="HicA_toxin"/>
    <property type="match status" value="1"/>
</dbReference>
<feature type="region of interest" description="Disordered" evidence="1">
    <location>
        <begin position="849"/>
        <end position="877"/>
    </location>
</feature>
<feature type="compositionally biased region" description="Polar residues" evidence="1">
    <location>
        <begin position="564"/>
        <end position="575"/>
    </location>
</feature>